<sequence>MATTTTQKAVLATVATAATVAAAAIALKRMRRARQLGTLPITSSDVSFAQTTTTTHSQSGNTLAWTKHSLVINGVPVVVLAAEFHPWRVPDRARWEAVLRLYKSIGLNAIRIYFHWGFHSPQEGVYHWDGNRDMDYLLTLCEELGLFVIAAPGPYICSETQAGGLPTWLVAKKDVRIRHSSADYSKLYDVQYNLHCREWFQAILPIIAAHQITQKSNGSVILLQIENESFENFMGIPLGSADDMRFLAKIARDCGIDVPLFHNDGFESGSWIARDEKYKDCGKSTFGLDLYSYDKYVVFAPTSNPTNLTGNADSNTDHSKWTEWEPKTVETAMDGMEKKVRGFGGCAATGPCSLLNFKAFYGEDYTRLMYDSSFAQGVTMINYYMGYGGTNWGTLGDPDVYTSYDYSACIREFMHLSGRGQTIRVKPSKILTTQRVSVGDKVAELAFMRNFSRDKKREYVVGLGVLEYKRSFIALGAYTSDTSGVHLLFSTAPVHVRTHVLVMGGEMAFQGEVWVTRGRGDLGASVKVIKEANASVVSFKGVYGWCAIATPAARENADHVPSELLVLALPEDELYKLAPVFEESYWTEANRAGDIIKACGNDPVSVTWGAYGVQHEVKRGVFEIEWQEGEDRVFALFAAGLGPHTHFGFEPFTIEVDAGNGHPLAGFPGLFVKRRQVPGIPLSALQTHSMGQFQPWSARTVDFDSYPWTPLTMSIKDSSVPVLDTIDLGYTAGHVVYKITIPLVLSLDTRNRTIIYLNKEHVIGGHTTYALQLQRYIIPRKKLNQSGVNTLYIMVESWGLNRQAFGWNDVRNARGIRHLKIESEPVGGSYAAFLFHRRVKFELEVAGVDWGGVAATGAHGGVAVLTLGAEKQPRWFQGSLRLSVPHGVRIPLRLHVSGPATAHVWIHGVYWQSIMEMEIVSKGFELSFKVLVYDGRRLESGDVADWVGLQVKGWEMESGAGQQSGAPGKGTLFATTREG</sequence>
<dbReference type="AlphaFoldDB" id="A0A1Y2D019"/>
<evidence type="ECO:0000259" key="4">
    <source>
        <dbReference type="Pfam" id="PF01301"/>
    </source>
</evidence>
<evidence type="ECO:0000256" key="1">
    <source>
        <dbReference type="ARBA" id="ARBA00009809"/>
    </source>
</evidence>
<dbReference type="GO" id="GO:0005975">
    <property type="term" value="P:carbohydrate metabolic process"/>
    <property type="evidence" value="ECO:0007669"/>
    <property type="project" value="InterPro"/>
</dbReference>
<name>A0A1Y2D019_9FUNG</name>
<dbReference type="EMBL" id="MCGO01000003">
    <property type="protein sequence ID" value="ORY52621.1"/>
    <property type="molecule type" value="Genomic_DNA"/>
</dbReference>
<comment type="caution">
    <text evidence="5">The sequence shown here is derived from an EMBL/GenBank/DDBJ whole genome shotgun (WGS) entry which is preliminary data.</text>
</comment>
<dbReference type="PRINTS" id="PR00742">
    <property type="entry name" value="GLHYDRLASE35"/>
</dbReference>
<feature type="domain" description="Glycoside hydrolase 35 catalytic" evidence="4">
    <location>
        <begin position="372"/>
        <end position="415"/>
    </location>
</feature>
<evidence type="ECO:0000256" key="2">
    <source>
        <dbReference type="RuleBase" id="RU003679"/>
    </source>
</evidence>
<dbReference type="InterPro" id="IPR017853">
    <property type="entry name" value="GH"/>
</dbReference>
<dbReference type="GO" id="GO:0004553">
    <property type="term" value="F:hydrolase activity, hydrolyzing O-glycosyl compounds"/>
    <property type="evidence" value="ECO:0007669"/>
    <property type="project" value="InterPro"/>
</dbReference>
<feature type="domain" description="Glycoside hydrolase 35 catalytic" evidence="4">
    <location>
        <begin position="69"/>
        <end position="228"/>
    </location>
</feature>
<dbReference type="SUPFAM" id="SSF51445">
    <property type="entry name" value="(Trans)glycosidases"/>
    <property type="match status" value="1"/>
</dbReference>
<dbReference type="InterPro" id="IPR031330">
    <property type="entry name" value="Gly_Hdrlase_35_cat"/>
</dbReference>
<evidence type="ECO:0000313" key="5">
    <source>
        <dbReference type="EMBL" id="ORY52621.1"/>
    </source>
</evidence>
<protein>
    <recommendedName>
        <fullName evidence="4">Glycoside hydrolase 35 catalytic domain-containing protein</fullName>
    </recommendedName>
</protein>
<dbReference type="Pfam" id="PF01301">
    <property type="entry name" value="Glyco_hydro_35"/>
    <property type="match status" value="2"/>
</dbReference>
<dbReference type="InterPro" id="IPR001944">
    <property type="entry name" value="Glycoside_Hdrlase_35"/>
</dbReference>
<dbReference type="Proteomes" id="UP000193642">
    <property type="component" value="Unassembled WGS sequence"/>
</dbReference>
<evidence type="ECO:0000313" key="6">
    <source>
        <dbReference type="Proteomes" id="UP000193642"/>
    </source>
</evidence>
<feature type="region of interest" description="Disordered" evidence="3">
    <location>
        <begin position="958"/>
        <end position="979"/>
    </location>
</feature>
<dbReference type="Gene3D" id="2.60.120.260">
    <property type="entry name" value="Galactose-binding domain-like"/>
    <property type="match status" value="1"/>
</dbReference>
<dbReference type="PANTHER" id="PTHR23421">
    <property type="entry name" value="BETA-GALACTOSIDASE RELATED"/>
    <property type="match status" value="1"/>
</dbReference>
<dbReference type="OrthoDB" id="1657402at2759"/>
<reference evidence="5 6" key="1">
    <citation type="submission" date="2016-07" db="EMBL/GenBank/DDBJ databases">
        <title>Pervasive Adenine N6-methylation of Active Genes in Fungi.</title>
        <authorList>
            <consortium name="DOE Joint Genome Institute"/>
            <person name="Mondo S.J."/>
            <person name="Dannebaum R.O."/>
            <person name="Kuo R.C."/>
            <person name="Labutti K."/>
            <person name="Haridas S."/>
            <person name="Kuo A."/>
            <person name="Salamov A."/>
            <person name="Ahrendt S.R."/>
            <person name="Lipzen A."/>
            <person name="Sullivan W."/>
            <person name="Andreopoulos W.B."/>
            <person name="Clum A."/>
            <person name="Lindquist E."/>
            <person name="Daum C."/>
            <person name="Ramamoorthy G.K."/>
            <person name="Gryganskyi A."/>
            <person name="Culley D."/>
            <person name="Magnuson J.K."/>
            <person name="James T.Y."/>
            <person name="O'Malley M.A."/>
            <person name="Stajich J.E."/>
            <person name="Spatafora J.W."/>
            <person name="Visel A."/>
            <person name="Grigoriev I.V."/>
        </authorList>
    </citation>
    <scope>NUCLEOTIDE SEQUENCE [LARGE SCALE GENOMIC DNA]</scope>
    <source>
        <strain evidence="5 6">JEL800</strain>
    </source>
</reference>
<dbReference type="STRING" id="329046.A0A1Y2D019"/>
<organism evidence="5 6">
    <name type="scientific">Rhizoclosmatium globosum</name>
    <dbReference type="NCBI Taxonomy" id="329046"/>
    <lineage>
        <taxon>Eukaryota</taxon>
        <taxon>Fungi</taxon>
        <taxon>Fungi incertae sedis</taxon>
        <taxon>Chytridiomycota</taxon>
        <taxon>Chytridiomycota incertae sedis</taxon>
        <taxon>Chytridiomycetes</taxon>
        <taxon>Chytridiales</taxon>
        <taxon>Chytriomycetaceae</taxon>
        <taxon>Rhizoclosmatium</taxon>
    </lineage>
</organism>
<keyword evidence="6" id="KW-1185">Reference proteome</keyword>
<proteinExistence type="inferred from homology"/>
<comment type="similarity">
    <text evidence="1 2">Belongs to the glycosyl hydrolase 35 family.</text>
</comment>
<evidence type="ECO:0000256" key="3">
    <source>
        <dbReference type="SAM" id="MobiDB-lite"/>
    </source>
</evidence>
<gene>
    <name evidence="5" type="ORF">BCR33DRAFT_711885</name>
</gene>
<dbReference type="Gene3D" id="3.20.20.80">
    <property type="entry name" value="Glycosidases"/>
    <property type="match status" value="1"/>
</dbReference>
<accession>A0A1Y2D019</accession>